<sequence length="100" mass="11692">MFSQCQSMNMKTSTLSEEEIESFKAQTYPLASFLFPLLLSIGVHFIHKRRMNKKQIISTVETFGHIEPNPQNITEAEMMQNDHFKSLNDAWEEGHERRFG</sequence>
<dbReference type="WBParaSite" id="Csp11.Scaffold629.g15088.t1">
    <property type="protein sequence ID" value="Csp11.Scaffold629.g15088.t1"/>
    <property type="gene ID" value="Csp11.Scaffold629.g15088"/>
</dbReference>
<accession>A0A1I7U5L5</accession>
<evidence type="ECO:0000256" key="1">
    <source>
        <dbReference type="SAM" id="Phobius"/>
    </source>
</evidence>
<feature type="transmembrane region" description="Helical" evidence="1">
    <location>
        <begin position="28"/>
        <end position="46"/>
    </location>
</feature>
<name>A0A1I7U5L5_9PELO</name>
<evidence type="ECO:0000313" key="3">
    <source>
        <dbReference type="WBParaSite" id="Csp11.Scaffold629.g15088.t1"/>
    </source>
</evidence>
<keyword evidence="1" id="KW-1133">Transmembrane helix</keyword>
<dbReference type="AlphaFoldDB" id="A0A1I7U5L5"/>
<keyword evidence="1" id="KW-0812">Transmembrane</keyword>
<evidence type="ECO:0000313" key="2">
    <source>
        <dbReference type="Proteomes" id="UP000095282"/>
    </source>
</evidence>
<organism evidence="2 3">
    <name type="scientific">Caenorhabditis tropicalis</name>
    <dbReference type="NCBI Taxonomy" id="1561998"/>
    <lineage>
        <taxon>Eukaryota</taxon>
        <taxon>Metazoa</taxon>
        <taxon>Ecdysozoa</taxon>
        <taxon>Nematoda</taxon>
        <taxon>Chromadorea</taxon>
        <taxon>Rhabditida</taxon>
        <taxon>Rhabditina</taxon>
        <taxon>Rhabditomorpha</taxon>
        <taxon>Rhabditoidea</taxon>
        <taxon>Rhabditidae</taxon>
        <taxon>Peloderinae</taxon>
        <taxon>Caenorhabditis</taxon>
    </lineage>
</organism>
<keyword evidence="1" id="KW-0472">Membrane</keyword>
<keyword evidence="2" id="KW-1185">Reference proteome</keyword>
<dbReference type="Proteomes" id="UP000095282">
    <property type="component" value="Unplaced"/>
</dbReference>
<proteinExistence type="predicted"/>
<protein>
    <submittedName>
        <fullName evidence="3">Small integral membrane protein 26</fullName>
    </submittedName>
</protein>
<reference evidence="3" key="1">
    <citation type="submission" date="2016-11" db="UniProtKB">
        <authorList>
            <consortium name="WormBaseParasite"/>
        </authorList>
    </citation>
    <scope>IDENTIFICATION</scope>
</reference>